<dbReference type="PIRSF" id="PIRSF002741">
    <property type="entry name" value="MppA"/>
    <property type="match status" value="1"/>
</dbReference>
<dbReference type="Gene3D" id="3.90.76.10">
    <property type="entry name" value="Dipeptide-binding Protein, Domain 1"/>
    <property type="match status" value="1"/>
</dbReference>
<evidence type="ECO:0000313" key="6">
    <source>
        <dbReference type="EMBL" id="MFC4625520.1"/>
    </source>
</evidence>
<evidence type="ECO:0000256" key="4">
    <source>
        <dbReference type="ARBA" id="ARBA00022764"/>
    </source>
</evidence>
<dbReference type="Proteomes" id="UP001596042">
    <property type="component" value="Unassembled WGS sequence"/>
</dbReference>
<evidence type="ECO:0000256" key="1">
    <source>
        <dbReference type="ARBA" id="ARBA00004418"/>
    </source>
</evidence>
<keyword evidence="3" id="KW-0732">Signal</keyword>
<dbReference type="SUPFAM" id="SSF53850">
    <property type="entry name" value="Periplasmic binding protein-like II"/>
    <property type="match status" value="1"/>
</dbReference>
<name>A0ABV9H9A0_9HYPH</name>
<dbReference type="PANTHER" id="PTHR30290">
    <property type="entry name" value="PERIPLASMIC BINDING COMPONENT OF ABC TRANSPORTER"/>
    <property type="match status" value="1"/>
</dbReference>
<comment type="subcellular location">
    <subcellularLocation>
        <location evidence="1">Periplasm</location>
    </subcellularLocation>
</comment>
<sequence length="492" mass="54524">MKRILKIGLVSAFVLSLSVRGYAKDRLIVGEVLEPPGLDPTANAAAAIRQVTYANLFEGLVRIVEDGSVAPLLAKSWEISDDRLIYKFTLQDGVKFHNGVPFDCSIVKFSYERALAPNSTNAQKGLFEPIASVECVDSLTAVVTLKRPTSNFLFNMGWGDAIMVEPSSVGTNQTNPVGTGPFRFKRWVQGDRVELERNFDYWGEPAKLSSVTFRFISDPSAAAAAILAGDVDVFPTFQAPELINRFENDDKLHVEIGNTAGKVILALNNARAPFDNVKVRRALAHAIDSKMLIEGIYSGFGTPIGSHYAPVDPGYIDLSETYPYDPVKARQLLDEAGVAPGTELTIMLPPPVYARRGGEIIAAMLAEVGIQVKLVPIEFAQWLDQVFSRSDFDATIIAHTEARDIDIYARDKYYFNYNNPEFTALYKAYSEASSEEQQLELVKQLQQKLAVDEPNIFLFALPKIGVWNKDVKGVWKSTPIPVNDQTKTYWVN</sequence>
<proteinExistence type="inferred from homology"/>
<protein>
    <submittedName>
        <fullName evidence="6">ABC transporter substrate-binding protein</fullName>
    </submittedName>
</protein>
<dbReference type="Gene3D" id="3.10.105.10">
    <property type="entry name" value="Dipeptide-binding Protein, Domain 3"/>
    <property type="match status" value="1"/>
</dbReference>
<keyword evidence="7" id="KW-1185">Reference proteome</keyword>
<comment type="similarity">
    <text evidence="2">Belongs to the bacterial solute-binding protein 5 family.</text>
</comment>
<evidence type="ECO:0000256" key="3">
    <source>
        <dbReference type="ARBA" id="ARBA00022729"/>
    </source>
</evidence>
<accession>A0ABV9H9A0</accession>
<dbReference type="Pfam" id="PF00496">
    <property type="entry name" value="SBP_bac_5"/>
    <property type="match status" value="1"/>
</dbReference>
<evidence type="ECO:0000259" key="5">
    <source>
        <dbReference type="Pfam" id="PF00496"/>
    </source>
</evidence>
<gene>
    <name evidence="6" type="ORF">ACFO1V_09880</name>
</gene>
<dbReference type="InterPro" id="IPR030678">
    <property type="entry name" value="Peptide/Ni-bd"/>
</dbReference>
<reference evidence="7" key="1">
    <citation type="journal article" date="2019" name="Int. J. Syst. Evol. Microbiol.">
        <title>The Global Catalogue of Microorganisms (GCM) 10K type strain sequencing project: providing services to taxonomists for standard genome sequencing and annotation.</title>
        <authorList>
            <consortium name="The Broad Institute Genomics Platform"/>
            <consortium name="The Broad Institute Genome Sequencing Center for Infectious Disease"/>
            <person name="Wu L."/>
            <person name="Ma J."/>
        </authorList>
    </citation>
    <scope>NUCLEOTIDE SEQUENCE [LARGE SCALE GENOMIC DNA]</scope>
    <source>
        <strain evidence="7">CGMCC 1.15731</strain>
    </source>
</reference>
<evidence type="ECO:0000256" key="2">
    <source>
        <dbReference type="ARBA" id="ARBA00005695"/>
    </source>
</evidence>
<evidence type="ECO:0000313" key="7">
    <source>
        <dbReference type="Proteomes" id="UP001596042"/>
    </source>
</evidence>
<feature type="domain" description="Solute-binding protein family 5" evidence="5">
    <location>
        <begin position="69"/>
        <end position="399"/>
    </location>
</feature>
<organism evidence="6 7">
    <name type="scientific">Daeguia caeni</name>
    <dbReference type="NCBI Taxonomy" id="439612"/>
    <lineage>
        <taxon>Bacteria</taxon>
        <taxon>Pseudomonadati</taxon>
        <taxon>Pseudomonadota</taxon>
        <taxon>Alphaproteobacteria</taxon>
        <taxon>Hyphomicrobiales</taxon>
        <taxon>Brucellaceae</taxon>
        <taxon>Daeguia</taxon>
    </lineage>
</organism>
<dbReference type="InterPro" id="IPR000914">
    <property type="entry name" value="SBP_5_dom"/>
</dbReference>
<dbReference type="CDD" id="cd08494">
    <property type="entry name" value="PBP2_NikA_DppA_OppA_like_6"/>
    <property type="match status" value="1"/>
</dbReference>
<dbReference type="RefSeq" id="WP_374834548.1">
    <property type="nucleotide sequence ID" value="NZ_JBHEEZ010000058.1"/>
</dbReference>
<keyword evidence="4" id="KW-0574">Periplasm</keyword>
<dbReference type="PANTHER" id="PTHR30290:SF38">
    <property type="entry name" value="D,D-DIPEPTIDE-BINDING PERIPLASMIC PROTEIN DDPA-RELATED"/>
    <property type="match status" value="1"/>
</dbReference>
<dbReference type="Gene3D" id="3.40.190.10">
    <property type="entry name" value="Periplasmic binding protein-like II"/>
    <property type="match status" value="1"/>
</dbReference>
<dbReference type="EMBL" id="JBHSEL010000094">
    <property type="protein sequence ID" value="MFC4625520.1"/>
    <property type="molecule type" value="Genomic_DNA"/>
</dbReference>
<comment type="caution">
    <text evidence="6">The sequence shown here is derived from an EMBL/GenBank/DDBJ whole genome shotgun (WGS) entry which is preliminary data.</text>
</comment>
<dbReference type="InterPro" id="IPR039424">
    <property type="entry name" value="SBP_5"/>
</dbReference>